<accession>A0ABV8JEV6</accession>
<evidence type="ECO:0000256" key="6">
    <source>
        <dbReference type="SAM" id="Phobius"/>
    </source>
</evidence>
<dbReference type="PANTHER" id="PTHR30086:SF20">
    <property type="entry name" value="ARGININE EXPORTER PROTEIN ARGO-RELATED"/>
    <property type="match status" value="1"/>
</dbReference>
<reference evidence="8" key="1">
    <citation type="journal article" date="2019" name="Int. J. Syst. Evol. Microbiol.">
        <title>The Global Catalogue of Microorganisms (GCM) 10K type strain sequencing project: providing services to taxonomists for standard genome sequencing and annotation.</title>
        <authorList>
            <consortium name="The Broad Institute Genomics Platform"/>
            <consortium name="The Broad Institute Genome Sequencing Center for Infectious Disease"/>
            <person name="Wu L."/>
            <person name="Ma J."/>
        </authorList>
    </citation>
    <scope>NUCLEOTIDE SEQUENCE [LARGE SCALE GENOMIC DNA]</scope>
    <source>
        <strain evidence="8">IBRC-M 10813</strain>
    </source>
</reference>
<protein>
    <submittedName>
        <fullName evidence="7">LysE family translocator</fullName>
    </submittedName>
</protein>
<proteinExistence type="predicted"/>
<evidence type="ECO:0000256" key="2">
    <source>
        <dbReference type="ARBA" id="ARBA00022475"/>
    </source>
</evidence>
<keyword evidence="8" id="KW-1185">Reference proteome</keyword>
<feature type="transmembrane region" description="Helical" evidence="6">
    <location>
        <begin position="6"/>
        <end position="28"/>
    </location>
</feature>
<comment type="subcellular location">
    <subcellularLocation>
        <location evidence="1">Cell membrane</location>
        <topology evidence="1">Multi-pass membrane protein</topology>
    </subcellularLocation>
</comment>
<comment type="caution">
    <text evidence="7">The sequence shown here is derived from an EMBL/GenBank/DDBJ whole genome shotgun (WGS) entry which is preliminary data.</text>
</comment>
<evidence type="ECO:0000256" key="4">
    <source>
        <dbReference type="ARBA" id="ARBA00022989"/>
    </source>
</evidence>
<sequence>MDVDVILSFLAVSVLLTIIPGPDNLFVIAQSIGHGRKAGVVTALSLCSGVLVHTMAAALGISAILVRSSFAFQLVKYAGAAYLLYLAWQAWKERDAVLSAENQPLESAGSLIRKGILMNVLNPKVSLFFLAFLPQFVSPGTDGAALQMVGLGVLFMVQAAVIFTLFALFAGSLGEWLKKRPQTGRLIHLGKAVLFAFIGIRLAFSGK</sequence>
<dbReference type="RefSeq" id="WP_380702129.1">
    <property type="nucleotide sequence ID" value="NZ_JBHSAP010000007.1"/>
</dbReference>
<feature type="transmembrane region" description="Helical" evidence="6">
    <location>
        <begin position="186"/>
        <end position="204"/>
    </location>
</feature>
<dbReference type="Proteomes" id="UP001595843">
    <property type="component" value="Unassembled WGS sequence"/>
</dbReference>
<keyword evidence="3 6" id="KW-0812">Transmembrane</keyword>
<dbReference type="InterPro" id="IPR001123">
    <property type="entry name" value="LeuE-type"/>
</dbReference>
<evidence type="ECO:0000256" key="3">
    <source>
        <dbReference type="ARBA" id="ARBA00022692"/>
    </source>
</evidence>
<dbReference type="EMBL" id="JBHSAP010000007">
    <property type="protein sequence ID" value="MFC4075834.1"/>
    <property type="molecule type" value="Genomic_DNA"/>
</dbReference>
<feature type="transmembrane region" description="Helical" evidence="6">
    <location>
        <begin position="116"/>
        <end position="137"/>
    </location>
</feature>
<feature type="transmembrane region" description="Helical" evidence="6">
    <location>
        <begin position="149"/>
        <end position="174"/>
    </location>
</feature>
<evidence type="ECO:0000256" key="1">
    <source>
        <dbReference type="ARBA" id="ARBA00004651"/>
    </source>
</evidence>
<dbReference type="Pfam" id="PF01810">
    <property type="entry name" value="LysE"/>
    <property type="match status" value="1"/>
</dbReference>
<name>A0ABV8JEV6_9BACL</name>
<keyword evidence="4 6" id="KW-1133">Transmembrane helix</keyword>
<feature type="transmembrane region" description="Helical" evidence="6">
    <location>
        <begin position="70"/>
        <end position="88"/>
    </location>
</feature>
<evidence type="ECO:0000313" key="8">
    <source>
        <dbReference type="Proteomes" id="UP001595843"/>
    </source>
</evidence>
<evidence type="ECO:0000256" key="5">
    <source>
        <dbReference type="ARBA" id="ARBA00023136"/>
    </source>
</evidence>
<dbReference type="PANTHER" id="PTHR30086">
    <property type="entry name" value="ARGININE EXPORTER PROTEIN ARGO"/>
    <property type="match status" value="1"/>
</dbReference>
<organism evidence="7 8">
    <name type="scientific">Salinithrix halophila</name>
    <dbReference type="NCBI Taxonomy" id="1485204"/>
    <lineage>
        <taxon>Bacteria</taxon>
        <taxon>Bacillati</taxon>
        <taxon>Bacillota</taxon>
        <taxon>Bacilli</taxon>
        <taxon>Bacillales</taxon>
        <taxon>Thermoactinomycetaceae</taxon>
        <taxon>Salinithrix</taxon>
    </lineage>
</organism>
<keyword evidence="2" id="KW-1003">Cell membrane</keyword>
<evidence type="ECO:0000313" key="7">
    <source>
        <dbReference type="EMBL" id="MFC4075834.1"/>
    </source>
</evidence>
<feature type="transmembrane region" description="Helical" evidence="6">
    <location>
        <begin position="40"/>
        <end position="64"/>
    </location>
</feature>
<dbReference type="PIRSF" id="PIRSF006324">
    <property type="entry name" value="LeuE"/>
    <property type="match status" value="1"/>
</dbReference>
<gene>
    <name evidence="7" type="ORF">ACFOUO_03320</name>
</gene>
<keyword evidence="5 6" id="KW-0472">Membrane</keyword>